<reference evidence="3" key="1">
    <citation type="journal article" date="2019" name="Int. J. Syst. Evol. Microbiol.">
        <title>The Global Catalogue of Microorganisms (GCM) 10K type strain sequencing project: providing services to taxonomists for standard genome sequencing and annotation.</title>
        <authorList>
            <consortium name="The Broad Institute Genomics Platform"/>
            <consortium name="The Broad Institute Genome Sequencing Center for Infectious Disease"/>
            <person name="Wu L."/>
            <person name="Ma J."/>
        </authorList>
    </citation>
    <scope>NUCLEOTIDE SEQUENCE [LARGE SCALE GENOMIC DNA]</scope>
    <source>
        <strain evidence="3">KCTC 52127</strain>
    </source>
</reference>
<evidence type="ECO:0000313" key="2">
    <source>
        <dbReference type="EMBL" id="MFD2566125.1"/>
    </source>
</evidence>
<accession>A0ABW5LN92</accession>
<sequence>MKKMLLVLFVFSSLAAVSQEVTLKLNYKKGDKYLLKVAMDQSLGIMGGMNMEADMHMSIINVTSDNITTEARIKRMAVDVLQGATRMSFDSDNVDENSSEQQIMKQQFDPMLKAVITQVTDRYGKLISAKVEPQVPGMDNFGQQSEYPKTPVKVGSTWETETKDATSGNIKMSYKVTKITGTTLFADITGSASALPGSEIKGTLEVDIATGNPNKVDVLIATEVQGSKITIKTTVTSTKI</sequence>
<dbReference type="Proteomes" id="UP001597508">
    <property type="component" value="Unassembled WGS sequence"/>
</dbReference>
<protein>
    <submittedName>
        <fullName evidence="2">Uncharacterized protein</fullName>
    </submittedName>
</protein>
<keyword evidence="1" id="KW-0732">Signal</keyword>
<feature type="signal peptide" evidence="1">
    <location>
        <begin position="1"/>
        <end position="18"/>
    </location>
</feature>
<name>A0ABW5LN92_9FLAO</name>
<evidence type="ECO:0000256" key="1">
    <source>
        <dbReference type="SAM" id="SignalP"/>
    </source>
</evidence>
<comment type="caution">
    <text evidence="2">The sequence shown here is derived from an EMBL/GenBank/DDBJ whole genome shotgun (WGS) entry which is preliminary data.</text>
</comment>
<organism evidence="2 3">
    <name type="scientific">Pseudotenacibaculum haliotis</name>
    <dbReference type="NCBI Taxonomy" id="1862138"/>
    <lineage>
        <taxon>Bacteria</taxon>
        <taxon>Pseudomonadati</taxon>
        <taxon>Bacteroidota</taxon>
        <taxon>Flavobacteriia</taxon>
        <taxon>Flavobacteriales</taxon>
        <taxon>Flavobacteriaceae</taxon>
        <taxon>Pseudotenacibaculum</taxon>
    </lineage>
</organism>
<evidence type="ECO:0000313" key="3">
    <source>
        <dbReference type="Proteomes" id="UP001597508"/>
    </source>
</evidence>
<dbReference type="EMBL" id="JBHULH010000001">
    <property type="protein sequence ID" value="MFD2566125.1"/>
    <property type="molecule type" value="Genomic_DNA"/>
</dbReference>
<dbReference type="RefSeq" id="WP_379664846.1">
    <property type="nucleotide sequence ID" value="NZ_JBHULH010000001.1"/>
</dbReference>
<keyword evidence="3" id="KW-1185">Reference proteome</keyword>
<gene>
    <name evidence="2" type="ORF">ACFSRZ_02000</name>
</gene>
<proteinExistence type="predicted"/>
<feature type="chain" id="PRO_5047541952" evidence="1">
    <location>
        <begin position="19"/>
        <end position="240"/>
    </location>
</feature>